<accession>A0ABN9WRF3</accession>
<feature type="region of interest" description="Disordered" evidence="1">
    <location>
        <begin position="231"/>
        <end position="267"/>
    </location>
</feature>
<feature type="region of interest" description="Disordered" evidence="1">
    <location>
        <begin position="40"/>
        <end position="91"/>
    </location>
</feature>
<evidence type="ECO:0000313" key="3">
    <source>
        <dbReference type="Proteomes" id="UP001189429"/>
    </source>
</evidence>
<feature type="compositionally biased region" description="Basic and acidic residues" evidence="1">
    <location>
        <begin position="176"/>
        <end position="191"/>
    </location>
</feature>
<gene>
    <name evidence="2" type="ORF">PCOR1329_LOCUS69868</name>
</gene>
<proteinExistence type="predicted"/>
<evidence type="ECO:0000256" key="1">
    <source>
        <dbReference type="SAM" id="MobiDB-lite"/>
    </source>
</evidence>
<comment type="caution">
    <text evidence="2">The sequence shown here is derived from an EMBL/GenBank/DDBJ whole genome shotgun (WGS) entry which is preliminary data.</text>
</comment>
<sequence length="267" mass="27815">MRRRWCCGTAGAGWTRGAPCSSSAGSRMPKAACPWTRTSWRPTRWRAPPGASCAPLAPRRRSCGRPGAQVRRRSRPSGQGTDPGGVPPYHLEPMLEDSSRDLLSGLRGARERLEAAAAAGEGAAAAAQAAAAEVLAGAPAEGLRGGWATAAISEVLDAADALRALRRELGKAEELPAQERLREEEGLREEPAAQAEKFAEGGPVSGLALVGEVEAFVQAVALGCLEELAQQGPEAPTPSGAPPRSARPVQTLPHPDDTPRSDFCVAP</sequence>
<keyword evidence="3" id="KW-1185">Reference proteome</keyword>
<name>A0ABN9WRF3_9DINO</name>
<dbReference type="Proteomes" id="UP001189429">
    <property type="component" value="Unassembled WGS sequence"/>
</dbReference>
<evidence type="ECO:0000313" key="2">
    <source>
        <dbReference type="EMBL" id="CAK0889303.1"/>
    </source>
</evidence>
<organism evidence="2 3">
    <name type="scientific">Prorocentrum cordatum</name>
    <dbReference type="NCBI Taxonomy" id="2364126"/>
    <lineage>
        <taxon>Eukaryota</taxon>
        <taxon>Sar</taxon>
        <taxon>Alveolata</taxon>
        <taxon>Dinophyceae</taxon>
        <taxon>Prorocentrales</taxon>
        <taxon>Prorocentraceae</taxon>
        <taxon>Prorocentrum</taxon>
    </lineage>
</organism>
<reference evidence="2" key="1">
    <citation type="submission" date="2023-10" db="EMBL/GenBank/DDBJ databases">
        <authorList>
            <person name="Chen Y."/>
            <person name="Shah S."/>
            <person name="Dougan E. K."/>
            <person name="Thang M."/>
            <person name="Chan C."/>
        </authorList>
    </citation>
    <scope>NUCLEOTIDE SEQUENCE [LARGE SCALE GENOMIC DNA]</scope>
</reference>
<protein>
    <submittedName>
        <fullName evidence="2">Uncharacterized protein</fullName>
    </submittedName>
</protein>
<feature type="region of interest" description="Disordered" evidence="1">
    <location>
        <begin position="176"/>
        <end position="200"/>
    </location>
</feature>
<dbReference type="EMBL" id="CAUYUJ010019190">
    <property type="protein sequence ID" value="CAK0889303.1"/>
    <property type="molecule type" value="Genomic_DNA"/>
</dbReference>
<feature type="compositionally biased region" description="Low complexity" evidence="1">
    <location>
        <begin position="40"/>
        <end position="49"/>
    </location>
</feature>